<accession>A0A0A8YMS9</accession>
<protein>
    <submittedName>
        <fullName evidence="1">Uncharacterized protein</fullName>
    </submittedName>
</protein>
<name>A0A0A8YMS9_ARUDO</name>
<reference evidence="1" key="1">
    <citation type="submission" date="2014-09" db="EMBL/GenBank/DDBJ databases">
        <authorList>
            <person name="Magalhaes I.L.F."/>
            <person name="Oliveira U."/>
            <person name="Santos F.R."/>
            <person name="Vidigal T.H.D.A."/>
            <person name="Brescovit A.D."/>
            <person name="Santos A.J."/>
        </authorList>
    </citation>
    <scope>NUCLEOTIDE SEQUENCE</scope>
    <source>
        <tissue evidence="1">Shoot tissue taken approximately 20 cm above the soil surface</tissue>
    </source>
</reference>
<dbReference type="AlphaFoldDB" id="A0A0A8YMS9"/>
<sequence length="43" mass="4882">MVIASFYVFQFNQAGKDNALVGSRLQVKVEKKSIANFKVEVYN</sequence>
<dbReference type="EMBL" id="GBRH01269941">
    <property type="protein sequence ID" value="JAD27954.1"/>
    <property type="molecule type" value="Transcribed_RNA"/>
</dbReference>
<evidence type="ECO:0000313" key="1">
    <source>
        <dbReference type="EMBL" id="JAD27954.1"/>
    </source>
</evidence>
<proteinExistence type="predicted"/>
<reference evidence="1" key="2">
    <citation type="journal article" date="2015" name="Data Brief">
        <title>Shoot transcriptome of the giant reed, Arundo donax.</title>
        <authorList>
            <person name="Barrero R.A."/>
            <person name="Guerrero F.D."/>
            <person name="Moolhuijzen P."/>
            <person name="Goolsby J.A."/>
            <person name="Tidwell J."/>
            <person name="Bellgard S.E."/>
            <person name="Bellgard M.I."/>
        </authorList>
    </citation>
    <scope>NUCLEOTIDE SEQUENCE</scope>
    <source>
        <tissue evidence="1">Shoot tissue taken approximately 20 cm above the soil surface</tissue>
    </source>
</reference>
<organism evidence="1">
    <name type="scientific">Arundo donax</name>
    <name type="common">Giant reed</name>
    <name type="synonym">Donax arundinaceus</name>
    <dbReference type="NCBI Taxonomy" id="35708"/>
    <lineage>
        <taxon>Eukaryota</taxon>
        <taxon>Viridiplantae</taxon>
        <taxon>Streptophyta</taxon>
        <taxon>Embryophyta</taxon>
        <taxon>Tracheophyta</taxon>
        <taxon>Spermatophyta</taxon>
        <taxon>Magnoliopsida</taxon>
        <taxon>Liliopsida</taxon>
        <taxon>Poales</taxon>
        <taxon>Poaceae</taxon>
        <taxon>PACMAD clade</taxon>
        <taxon>Arundinoideae</taxon>
        <taxon>Arundineae</taxon>
        <taxon>Arundo</taxon>
    </lineage>
</organism>